<feature type="compositionally biased region" description="Basic and acidic residues" evidence="1">
    <location>
        <begin position="665"/>
        <end position="675"/>
    </location>
</feature>
<dbReference type="Proteomes" id="UP000076154">
    <property type="component" value="Unassembled WGS sequence"/>
</dbReference>
<organism evidence="2 3">
    <name type="scientific">Hypsizygus marmoreus</name>
    <name type="common">White beech mushroom</name>
    <name type="synonym">Agaricus marmoreus</name>
    <dbReference type="NCBI Taxonomy" id="39966"/>
    <lineage>
        <taxon>Eukaryota</taxon>
        <taxon>Fungi</taxon>
        <taxon>Dikarya</taxon>
        <taxon>Basidiomycota</taxon>
        <taxon>Agaricomycotina</taxon>
        <taxon>Agaricomycetes</taxon>
        <taxon>Agaricomycetidae</taxon>
        <taxon>Agaricales</taxon>
        <taxon>Tricholomatineae</taxon>
        <taxon>Lyophyllaceae</taxon>
        <taxon>Hypsizygus</taxon>
    </lineage>
</organism>
<feature type="compositionally biased region" description="Low complexity" evidence="1">
    <location>
        <begin position="409"/>
        <end position="418"/>
    </location>
</feature>
<dbReference type="AlphaFoldDB" id="A0A369J4S6"/>
<dbReference type="InParanoid" id="A0A369J4S6"/>
<feature type="region of interest" description="Disordered" evidence="1">
    <location>
        <begin position="549"/>
        <end position="675"/>
    </location>
</feature>
<evidence type="ECO:0000313" key="2">
    <source>
        <dbReference type="EMBL" id="RDB16958.1"/>
    </source>
</evidence>
<comment type="caution">
    <text evidence="2">The sequence shown here is derived from an EMBL/GenBank/DDBJ whole genome shotgun (WGS) entry which is preliminary data.</text>
</comment>
<reference evidence="2" key="1">
    <citation type="submission" date="2018-04" db="EMBL/GenBank/DDBJ databases">
        <title>Whole genome sequencing of Hypsizygus marmoreus.</title>
        <authorList>
            <person name="Choi I.-G."/>
            <person name="Min B."/>
            <person name="Kim J.-G."/>
            <person name="Kim S."/>
            <person name="Oh Y.-L."/>
            <person name="Kong W.-S."/>
            <person name="Park H."/>
            <person name="Jeong J."/>
            <person name="Song E.-S."/>
        </authorList>
    </citation>
    <scope>NUCLEOTIDE SEQUENCE [LARGE SCALE GENOMIC DNA]</scope>
    <source>
        <strain evidence="2">51987-8</strain>
    </source>
</reference>
<name>A0A369J4S6_HYPMA</name>
<feature type="region of interest" description="Disordered" evidence="1">
    <location>
        <begin position="1"/>
        <end position="65"/>
    </location>
</feature>
<feature type="compositionally biased region" description="Polar residues" evidence="1">
    <location>
        <begin position="36"/>
        <end position="50"/>
    </location>
</feature>
<feature type="compositionally biased region" description="Basic residues" evidence="1">
    <location>
        <begin position="83"/>
        <end position="92"/>
    </location>
</feature>
<dbReference type="EMBL" id="LUEZ02000122">
    <property type="protein sequence ID" value="RDB16958.1"/>
    <property type="molecule type" value="Genomic_DNA"/>
</dbReference>
<feature type="compositionally biased region" description="Polar residues" evidence="1">
    <location>
        <begin position="655"/>
        <end position="664"/>
    </location>
</feature>
<protein>
    <submittedName>
        <fullName evidence="2">Uncharacterized protein</fullName>
    </submittedName>
</protein>
<gene>
    <name evidence="2" type="ORF">Hypma_002587</name>
</gene>
<feature type="region of interest" description="Disordered" evidence="1">
    <location>
        <begin position="405"/>
        <end position="445"/>
    </location>
</feature>
<sequence>MSHTRRFSDVSEDFESSASSVGVFTNSRLQKKSRTGEFTDQWRNINSWSGDQDGRESKRRKTSGLNSRFDRMVEVMNATHRSPIKAGRRRTRTVSSSTSVGTSDLPQTPLDAYSGLQEGRLGKDFTLIKMNNPSVPAGDVPNIENMELGMAPMSSSSISPITKHLPEWLCNTFSTLTAKHPLRLLLPRKSASTPDSSTMTPPGIPEPLQALAVPENDLVFAFSAPQSGEGSMEAPDVRRDLVSDILPGHLQSPYRSRNPLMLHVGDVSQFNFASPDDFSSVGSLPFSAPGPGSLVPRQTVSSPPPPSMSIYSADHAHTTHIMYPPNVDQLDFVPFSNPGPGSTLSSANDTAFIQPINFEASFEALNDEHIARSLDFIPFTMPGPPHNSESKMTFSPRLSPSLVSTSIFPDSSDPAPSHSSDDIPDYNACYEDPLTDDSGSDPQPDHFLRTALDHPGIYATPAPAFRPPRPVYFDSPTEDPFDSDPLQPGYEIDYGPLDFRWEPFDRKGTGEDERTPNIGQEHQIYALPIQSEDLADNYADSVERYAFPVTPERVPSPSPFRFSPHSGDVIDPDSGAPDGQVIQEDRTHAPEESQQSPPVFAPAPGIFISPLRGVQVPESEPASPPSRTLLETLDKVNEQFRKRSSESKKTEEAPPNSQISNDSIESWRDAVDTES</sequence>
<feature type="compositionally biased region" description="Polar residues" evidence="1">
    <location>
        <begin position="16"/>
        <end position="28"/>
    </location>
</feature>
<feature type="region of interest" description="Disordered" evidence="1">
    <location>
        <begin position="83"/>
        <end position="110"/>
    </location>
</feature>
<proteinExistence type="predicted"/>
<feature type="compositionally biased region" description="Low complexity" evidence="1">
    <location>
        <begin position="93"/>
        <end position="103"/>
    </location>
</feature>
<evidence type="ECO:0000256" key="1">
    <source>
        <dbReference type="SAM" id="MobiDB-lite"/>
    </source>
</evidence>
<keyword evidence="3" id="KW-1185">Reference proteome</keyword>
<feature type="compositionally biased region" description="Basic and acidic residues" evidence="1">
    <location>
        <begin position="632"/>
        <end position="652"/>
    </location>
</feature>
<evidence type="ECO:0000313" key="3">
    <source>
        <dbReference type="Proteomes" id="UP000076154"/>
    </source>
</evidence>
<accession>A0A369J4S6</accession>
<dbReference type="OrthoDB" id="3033167at2759"/>